<dbReference type="GO" id="GO:0030424">
    <property type="term" value="C:axon"/>
    <property type="evidence" value="ECO:0007669"/>
    <property type="project" value="TreeGrafter"/>
</dbReference>
<dbReference type="PANTHER" id="PTHR44170:SF18">
    <property type="entry name" value="CONTACTIN 3B-RELATED"/>
    <property type="match status" value="1"/>
</dbReference>
<dbReference type="GO" id="GO:0007420">
    <property type="term" value="P:brain development"/>
    <property type="evidence" value="ECO:0007669"/>
    <property type="project" value="TreeGrafter"/>
</dbReference>
<feature type="domain" description="Ig-like" evidence="15">
    <location>
        <begin position="13"/>
        <end position="106"/>
    </location>
</feature>
<dbReference type="SUPFAM" id="SSF49265">
    <property type="entry name" value="Fibronectin type III"/>
    <property type="match status" value="2"/>
</dbReference>
<dbReference type="Pfam" id="PF00041">
    <property type="entry name" value="fn3"/>
    <property type="match status" value="2"/>
</dbReference>
<feature type="domain" description="Ig-like" evidence="15">
    <location>
        <begin position="199"/>
        <end position="291"/>
    </location>
</feature>
<reference evidence="17" key="1">
    <citation type="submission" date="2025-08" db="UniProtKB">
        <authorList>
            <consortium name="Ensembl"/>
        </authorList>
    </citation>
    <scope>IDENTIFICATION</scope>
</reference>
<feature type="region of interest" description="Disordered" evidence="14">
    <location>
        <begin position="629"/>
        <end position="662"/>
    </location>
</feature>
<dbReference type="Gene3D" id="2.60.40.10">
    <property type="entry name" value="Immunoglobulins"/>
    <property type="match status" value="9"/>
</dbReference>
<dbReference type="InterPro" id="IPR036116">
    <property type="entry name" value="FN3_sf"/>
</dbReference>
<evidence type="ECO:0000256" key="6">
    <source>
        <dbReference type="ARBA" id="ARBA00022737"/>
    </source>
</evidence>
<evidence type="ECO:0000256" key="11">
    <source>
        <dbReference type="ARBA" id="ARBA00023288"/>
    </source>
</evidence>
<dbReference type="AlphaFoldDB" id="A0A8C7YUS3"/>
<evidence type="ECO:0000256" key="4">
    <source>
        <dbReference type="ARBA" id="ARBA00022622"/>
    </source>
</evidence>
<feature type="compositionally biased region" description="Polar residues" evidence="14">
    <location>
        <begin position="832"/>
        <end position="842"/>
    </location>
</feature>
<keyword evidence="4" id="KW-0336">GPI-anchor</keyword>
<dbReference type="SUPFAM" id="SSF48726">
    <property type="entry name" value="Immunoglobulin"/>
    <property type="match status" value="5"/>
</dbReference>
<dbReference type="PANTHER" id="PTHR44170">
    <property type="entry name" value="PROTEIN SIDEKICK"/>
    <property type="match status" value="1"/>
</dbReference>
<feature type="compositionally biased region" description="Polar residues" evidence="14">
    <location>
        <begin position="637"/>
        <end position="649"/>
    </location>
</feature>
<keyword evidence="8" id="KW-0472">Membrane</keyword>
<keyword evidence="9" id="KW-1015">Disulfide bond</keyword>
<keyword evidence="18" id="KW-1185">Reference proteome</keyword>
<dbReference type="SMART" id="SM00060">
    <property type="entry name" value="FN3"/>
    <property type="match status" value="4"/>
</dbReference>
<dbReference type="FunFam" id="2.60.40.10:FF:000064">
    <property type="entry name" value="Contactin 1"/>
    <property type="match status" value="1"/>
</dbReference>
<feature type="domain" description="Fibronectin type-III" evidence="16">
    <location>
        <begin position="753"/>
        <end position="845"/>
    </location>
</feature>
<keyword evidence="12" id="KW-0393">Immunoglobulin domain</keyword>
<evidence type="ECO:0000256" key="14">
    <source>
        <dbReference type="SAM" id="MobiDB-lite"/>
    </source>
</evidence>
<feature type="domain" description="Ig-like" evidence="15">
    <location>
        <begin position="111"/>
        <end position="197"/>
    </location>
</feature>
<feature type="domain" description="Fibronectin type-III" evidence="16">
    <location>
        <begin position="846"/>
        <end position="941"/>
    </location>
</feature>
<dbReference type="FunFam" id="2.60.40.10:FF:000054">
    <property type="entry name" value="Contactin 1"/>
    <property type="match status" value="1"/>
</dbReference>
<dbReference type="FunFam" id="2.60.40.10:FF:000035">
    <property type="entry name" value="Contactin 1"/>
    <property type="match status" value="1"/>
</dbReference>
<sequence length="951" mass="104462">MGSLAESSVLQSPVFTKQPGSIVYPVETVENGREVVFSCEARGSPAPAYRWKLNGTEILPKAGSHFSLSGGNLRISRLNRDRDAGTYQCLASNSFGTIVSREASLTFAYLESFKTQRRSPVSVREGQGMVLLCGPPPHSGDLVFSWIFNESTTFVQQETRRFISQETGNLYIAKVEPSDVGNYTCVVTNTVTKTRVQGPSTPLVLRSDGDYVPTSICLELFPPFLFFISSPSPAPSITWRREDGAPFPRKVDTRKTNGVLEIPYFQQDDVGTYECVAENSRGMNKVKGKLSFYDVQKLIDDSLVWECKATGKPKPSYRWMKNGENLESTEVRSRIQVANGVLSISRLTLSDTGMYQCVAGNKHGEVYSNAELRVIAAAPDFSHNQLRSQTMVKVGGDVLVECRPKMSPWGVISWRKGSEPLQQTARLHLSACDQAAYKITKCVSEASVITTQPSTLDATVGESVVLPCQVSHDPSLELKFTWFFNEQLIHFGSHDGFFEKVGGQHSAGDIMIRNIQLKHAGKYTCAVQTKVDSISVALDLIVRGPPAPPTQIHVEEITDTTASLSWRPGPDNHSPITAYTIQARTPFSLGWQAVTTVPEVVGGRQLTAVVIDLNPWVEYEFRVLASNRIGTGEPSKPSKQARTKSTSPKVTPANVSGGGGSRSELVITWEPVPEELQNGPGFGYVVAFRPHGATGWMQAAVPSPEASRYVFKNESIQPFSPFHVKVGVYNNEGEGPFGPVITIYSAEEEPGRAPTRVRARSLSAAEIEVSWKALPWNASKRRVLGYEVKKKREDTASVQRTVGNQTSSVIRGLRGSTSYYISVRAYNTAGTGPPSSTVNVTTKKPPPSQPPDKVMWNTSNSKIIVNWEQVKALENESEVTGYKVLYKKNRHSRPSVMETNTTSVELALPTDEDYIIQIKPFGEGGDGSSSRQITIPKTAGQWRDRVLSQSI</sequence>
<proteinExistence type="inferred from homology"/>
<evidence type="ECO:0000256" key="9">
    <source>
        <dbReference type="ARBA" id="ARBA00023157"/>
    </source>
</evidence>
<evidence type="ECO:0000256" key="5">
    <source>
        <dbReference type="ARBA" id="ARBA00022729"/>
    </source>
</evidence>
<keyword evidence="3" id="KW-1003">Cell membrane</keyword>
<feature type="domain" description="Ig-like" evidence="15">
    <location>
        <begin position="446"/>
        <end position="535"/>
    </location>
</feature>
<organism evidence="17 18">
    <name type="scientific">Oryzias sinensis</name>
    <name type="common">Chinese medaka</name>
    <dbReference type="NCBI Taxonomy" id="183150"/>
    <lineage>
        <taxon>Eukaryota</taxon>
        <taxon>Metazoa</taxon>
        <taxon>Chordata</taxon>
        <taxon>Craniata</taxon>
        <taxon>Vertebrata</taxon>
        <taxon>Euteleostomi</taxon>
        <taxon>Actinopterygii</taxon>
        <taxon>Neopterygii</taxon>
        <taxon>Teleostei</taxon>
        <taxon>Neoteleostei</taxon>
        <taxon>Acanthomorphata</taxon>
        <taxon>Ovalentaria</taxon>
        <taxon>Atherinomorphae</taxon>
        <taxon>Beloniformes</taxon>
        <taxon>Adrianichthyidae</taxon>
        <taxon>Oryziinae</taxon>
        <taxon>Oryzias</taxon>
    </lineage>
</organism>
<evidence type="ECO:0000313" key="18">
    <source>
        <dbReference type="Proteomes" id="UP000694383"/>
    </source>
</evidence>
<dbReference type="Proteomes" id="UP000694383">
    <property type="component" value="Unplaced"/>
</dbReference>
<dbReference type="GO" id="GO:0098632">
    <property type="term" value="F:cell-cell adhesion mediator activity"/>
    <property type="evidence" value="ECO:0007669"/>
    <property type="project" value="TreeGrafter"/>
</dbReference>
<evidence type="ECO:0000313" key="17">
    <source>
        <dbReference type="Ensembl" id="ENSOSIP00000032150.1"/>
    </source>
</evidence>
<dbReference type="InterPro" id="IPR003961">
    <property type="entry name" value="FN3_dom"/>
</dbReference>
<comment type="similarity">
    <text evidence="2">Belongs to the immunoglobulin superfamily. Contactin family.</text>
</comment>
<dbReference type="CDD" id="cd00063">
    <property type="entry name" value="FN3"/>
    <property type="match status" value="4"/>
</dbReference>
<protein>
    <submittedName>
        <fullName evidence="17">Contactin 4</fullName>
    </submittedName>
</protein>
<dbReference type="InterPro" id="IPR003599">
    <property type="entry name" value="Ig_sub"/>
</dbReference>
<evidence type="ECO:0000256" key="12">
    <source>
        <dbReference type="ARBA" id="ARBA00023319"/>
    </source>
</evidence>
<dbReference type="SMART" id="SM00409">
    <property type="entry name" value="IG"/>
    <property type="match status" value="4"/>
</dbReference>
<dbReference type="SMART" id="SM00408">
    <property type="entry name" value="IGc2"/>
    <property type="match status" value="5"/>
</dbReference>
<evidence type="ECO:0000256" key="7">
    <source>
        <dbReference type="ARBA" id="ARBA00022889"/>
    </source>
</evidence>
<keyword evidence="5" id="KW-0732">Signal</keyword>
<dbReference type="GO" id="GO:0007411">
    <property type="term" value="P:axon guidance"/>
    <property type="evidence" value="ECO:0007669"/>
    <property type="project" value="TreeGrafter"/>
</dbReference>
<dbReference type="InterPro" id="IPR013783">
    <property type="entry name" value="Ig-like_fold"/>
</dbReference>
<keyword evidence="10" id="KW-0325">Glycoprotein</keyword>
<name>A0A8C7YUS3_9TELE</name>
<keyword evidence="7" id="KW-0130">Cell adhesion</keyword>
<evidence type="ECO:0000256" key="2">
    <source>
        <dbReference type="ARBA" id="ARBA00009812"/>
    </source>
</evidence>
<evidence type="ECO:0000256" key="1">
    <source>
        <dbReference type="ARBA" id="ARBA00004609"/>
    </source>
</evidence>
<dbReference type="PROSITE" id="PS50835">
    <property type="entry name" value="IG_LIKE"/>
    <property type="match status" value="5"/>
</dbReference>
<evidence type="ECO:0000256" key="3">
    <source>
        <dbReference type="ARBA" id="ARBA00022475"/>
    </source>
</evidence>
<accession>A0A8C7YUS3</accession>
<keyword evidence="6" id="KW-0677">Repeat</keyword>
<reference evidence="17" key="2">
    <citation type="submission" date="2025-09" db="UniProtKB">
        <authorList>
            <consortium name="Ensembl"/>
        </authorList>
    </citation>
    <scope>IDENTIFICATION</scope>
</reference>
<evidence type="ECO:0000256" key="13">
    <source>
        <dbReference type="ARBA" id="ARBA00038703"/>
    </source>
</evidence>
<comment type="subcellular location">
    <subcellularLocation>
        <location evidence="1">Cell membrane</location>
        <topology evidence="1">Lipid-anchor</topology>
        <topology evidence="1">GPI-anchor</topology>
    </subcellularLocation>
</comment>
<comment type="subunit">
    <text evidence="13">Interacts with PTPRG.</text>
</comment>
<dbReference type="InterPro" id="IPR003598">
    <property type="entry name" value="Ig_sub2"/>
</dbReference>
<feature type="domain" description="Ig-like" evidence="15">
    <location>
        <begin position="307"/>
        <end position="373"/>
    </location>
</feature>
<dbReference type="Pfam" id="PF07679">
    <property type="entry name" value="I-set"/>
    <property type="match status" value="2"/>
</dbReference>
<dbReference type="GeneTree" id="ENSGT00940000164786"/>
<dbReference type="InterPro" id="IPR013098">
    <property type="entry name" value="Ig_I-set"/>
</dbReference>
<feature type="region of interest" description="Disordered" evidence="14">
    <location>
        <begin position="832"/>
        <end position="856"/>
    </location>
</feature>
<evidence type="ECO:0000259" key="15">
    <source>
        <dbReference type="PROSITE" id="PS50835"/>
    </source>
</evidence>
<dbReference type="FunFam" id="2.60.40.10:FF:000044">
    <property type="entry name" value="Contactin 1"/>
    <property type="match status" value="1"/>
</dbReference>
<feature type="domain" description="Fibronectin type-III" evidence="16">
    <location>
        <begin position="548"/>
        <end position="646"/>
    </location>
</feature>
<dbReference type="Pfam" id="PF13927">
    <property type="entry name" value="Ig_3"/>
    <property type="match status" value="3"/>
</dbReference>
<dbReference type="Ensembl" id="ENSOSIT00000033886.1">
    <property type="protein sequence ID" value="ENSOSIP00000032150.1"/>
    <property type="gene ID" value="ENSOSIG00000015750.1"/>
</dbReference>
<dbReference type="FunFam" id="2.60.40.10:FF:000052">
    <property type="entry name" value="Contactin 1"/>
    <property type="match status" value="1"/>
</dbReference>
<dbReference type="GO" id="GO:0005886">
    <property type="term" value="C:plasma membrane"/>
    <property type="evidence" value="ECO:0007669"/>
    <property type="project" value="UniProtKB-SubCell"/>
</dbReference>
<feature type="domain" description="Fibronectin type-III" evidence="16">
    <location>
        <begin position="651"/>
        <end position="748"/>
    </location>
</feature>
<dbReference type="InterPro" id="IPR007110">
    <property type="entry name" value="Ig-like_dom"/>
</dbReference>
<dbReference type="InterPro" id="IPR036179">
    <property type="entry name" value="Ig-like_dom_sf"/>
</dbReference>
<keyword evidence="11" id="KW-0449">Lipoprotein</keyword>
<dbReference type="FunFam" id="2.60.40.10:FF:000047">
    <property type="entry name" value="Contactin 1"/>
    <property type="match status" value="1"/>
</dbReference>
<dbReference type="FunFam" id="2.60.40.10:FF:000028">
    <property type="entry name" value="Neuronal cell adhesion molecule"/>
    <property type="match status" value="1"/>
</dbReference>
<evidence type="ECO:0000256" key="8">
    <source>
        <dbReference type="ARBA" id="ARBA00023136"/>
    </source>
</evidence>
<dbReference type="GO" id="GO:0098552">
    <property type="term" value="C:side of membrane"/>
    <property type="evidence" value="ECO:0007669"/>
    <property type="project" value="UniProtKB-KW"/>
</dbReference>
<dbReference type="PROSITE" id="PS50853">
    <property type="entry name" value="FN3"/>
    <property type="match status" value="4"/>
</dbReference>
<evidence type="ECO:0000259" key="16">
    <source>
        <dbReference type="PROSITE" id="PS50853"/>
    </source>
</evidence>
<evidence type="ECO:0000256" key="10">
    <source>
        <dbReference type="ARBA" id="ARBA00023180"/>
    </source>
</evidence>
<dbReference type="FunFam" id="2.60.40.10:FF:000004">
    <property type="entry name" value="DCC isoform 1"/>
    <property type="match status" value="1"/>
</dbReference>